<sequence>MKNLVLFSACLSLSFIGGVTANAEETTKEISNQSEQEVKSLIGHQVIHKIFPGRGDAELEKNRQGRQRRYSPLEATGAYAKTGDTLMIEVKEQAGLSLRIGSPTRDRAQTYQLKLGQNTIQVRNDGPVYIINSNNSGQASVSLSGYSGQMPYFSLGETSVRDFQTQMSRMTQARDVQLVSDKAIITVSYERAKKYLENPQELMEYYDRFLLAQDRVSGITENGKAVNRPDRHFKHFVEVSTGYMYASNEYMGFNGDAALERLLKTNNGWGPWHESGHQRQQDAWTWSEVLEATVNIYSLAAQKEITGSISALDQHYAAMHQYLDRPNEGKNFNNQSNELKLVMFGQLELTFGENFYPLLHQYYRENNISIPSNAQKMQQFMINVAEITGFNMTEYFENWGFTISQSTRAALKQYAPLNVDIWRNDNQTVKQLPLQKVSSVRLSGPNTIAVEMIDGDVDLLAGEKIVLMKNGVYFSELTDRRAFNSAFNNGIWRSYTAVGPNDQFRIEVRKSYGRYTLYEHKPDPYANELQEKIKRLSASTPLATTVTQHQLDGLRESLNSINNVFNKKKPLEQLEKLEQAYLNTLVNKIELTKDNQLQVHFADRRFRDYEKIVIRADGKYLAEVANGTIYYASVSNNTLRVNDQGAVQNFSVEVRLPHKVYEIARWTK</sequence>
<dbReference type="EMBL" id="MJEA01000007">
    <property type="protein sequence ID" value="OQO70058.1"/>
    <property type="molecule type" value="Genomic_DNA"/>
</dbReference>
<name>A0A1V8YBS1_9ENTE</name>
<dbReference type="Proteomes" id="UP000192477">
    <property type="component" value="Unassembled WGS sequence"/>
</dbReference>
<comment type="caution">
    <text evidence="3">The sequence shown here is derived from an EMBL/GenBank/DDBJ whole genome shotgun (WGS) entry which is preliminary data.</text>
</comment>
<dbReference type="InterPro" id="IPR051244">
    <property type="entry name" value="TCAF"/>
</dbReference>
<dbReference type="STRING" id="112904.BH747_07790"/>
<dbReference type="InterPro" id="IPR035423">
    <property type="entry name" value="M60-like_N"/>
</dbReference>
<dbReference type="AlphaFoldDB" id="A0A1V8YBS1"/>
<dbReference type="Gene3D" id="1.10.390.30">
    <property type="entry name" value="Peptidase M60, enhancin-like domain 3"/>
    <property type="match status" value="1"/>
</dbReference>
<gene>
    <name evidence="3" type="ORF">BH747_07790</name>
</gene>
<dbReference type="PROSITE" id="PS51723">
    <property type="entry name" value="PEPTIDASE_M60"/>
    <property type="match status" value="1"/>
</dbReference>
<evidence type="ECO:0000313" key="4">
    <source>
        <dbReference type="Proteomes" id="UP000192477"/>
    </source>
</evidence>
<dbReference type="PANTHER" id="PTHR15730">
    <property type="entry name" value="EXPERIMENTAL AUTOIMMUNE PROSTATITIS ANTIGEN 2-RELATED"/>
    <property type="match status" value="1"/>
</dbReference>
<dbReference type="Gene3D" id="3.40.390.80">
    <property type="entry name" value="Peptidase M60, enhancin-like domain 2"/>
    <property type="match status" value="1"/>
</dbReference>
<dbReference type="PANTHER" id="PTHR15730:SF5">
    <property type="entry name" value="SI:CH211-210B2.2-RELATED"/>
    <property type="match status" value="1"/>
</dbReference>
<dbReference type="RefSeq" id="WP_081183785.1">
    <property type="nucleotide sequence ID" value="NZ_MJEA01000007.1"/>
</dbReference>
<dbReference type="Pfam" id="PF13402">
    <property type="entry name" value="Peptidase_M60"/>
    <property type="match status" value="1"/>
</dbReference>
<accession>A0A1V8YBS1</accession>
<dbReference type="InterPro" id="IPR042279">
    <property type="entry name" value="Pep_M60_3"/>
</dbReference>
<proteinExistence type="predicted"/>
<feature type="chain" id="PRO_5012122055" description="Peptidase M60 domain-containing protein" evidence="1">
    <location>
        <begin position="24"/>
        <end position="668"/>
    </location>
</feature>
<dbReference type="Pfam" id="PF17291">
    <property type="entry name" value="M60-like_N"/>
    <property type="match status" value="1"/>
</dbReference>
<keyword evidence="1" id="KW-0732">Signal</keyword>
<organism evidence="3 4">
    <name type="scientific">Enterococcus villorum</name>
    <dbReference type="NCBI Taxonomy" id="112904"/>
    <lineage>
        <taxon>Bacteria</taxon>
        <taxon>Bacillati</taxon>
        <taxon>Bacillota</taxon>
        <taxon>Bacilli</taxon>
        <taxon>Lactobacillales</taxon>
        <taxon>Enterococcaceae</taxon>
        <taxon>Enterococcus</taxon>
    </lineage>
</organism>
<evidence type="ECO:0000256" key="1">
    <source>
        <dbReference type="SAM" id="SignalP"/>
    </source>
</evidence>
<evidence type="ECO:0000259" key="2">
    <source>
        <dbReference type="PROSITE" id="PS51723"/>
    </source>
</evidence>
<protein>
    <recommendedName>
        <fullName evidence="2">Peptidase M60 domain-containing protein</fullName>
    </recommendedName>
</protein>
<dbReference type="Gene3D" id="2.60.120.1250">
    <property type="entry name" value="Peptidase M60, enhancin-like domain 1"/>
    <property type="match status" value="1"/>
</dbReference>
<feature type="signal peptide" evidence="1">
    <location>
        <begin position="1"/>
        <end position="23"/>
    </location>
</feature>
<reference evidence="3 4" key="1">
    <citation type="journal article" date="2017" name="BMC Microbiol.">
        <title>Comparative genomics of Enterococcus spp. isolated from bovine feces.</title>
        <authorList>
            <person name="Beukers A.G."/>
            <person name="Zaheer R."/>
            <person name="Goji N."/>
            <person name="Amoako K.K."/>
            <person name="Chaves A.V."/>
            <person name="Ward M.P."/>
            <person name="McAllister T.A."/>
        </authorList>
    </citation>
    <scope>NUCLEOTIDE SEQUENCE [LARGE SCALE GENOMIC DNA]</scope>
    <source>
        <strain evidence="3 4">F1129D 143</strain>
    </source>
</reference>
<dbReference type="InterPro" id="IPR031161">
    <property type="entry name" value="Peptidase_M60_dom"/>
</dbReference>
<dbReference type="SMART" id="SM01276">
    <property type="entry name" value="M60-like"/>
    <property type="match status" value="1"/>
</dbReference>
<feature type="domain" description="Peptidase M60" evidence="2">
    <location>
        <begin position="71"/>
        <end position="352"/>
    </location>
</feature>
<dbReference type="OrthoDB" id="197688at2"/>
<evidence type="ECO:0000313" key="3">
    <source>
        <dbReference type="EMBL" id="OQO70058.1"/>
    </source>
</evidence>